<dbReference type="SUPFAM" id="SSF89550">
    <property type="entry name" value="PHP domain-like"/>
    <property type="match status" value="1"/>
</dbReference>
<dbReference type="InterPro" id="IPR025669">
    <property type="entry name" value="AAA_dom"/>
</dbReference>
<evidence type="ECO:0000256" key="12">
    <source>
        <dbReference type="ARBA" id="ARBA00049244"/>
    </source>
</evidence>
<dbReference type="EMBL" id="BKCJ010000050">
    <property type="protein sequence ID" value="GEU29194.1"/>
    <property type="molecule type" value="Genomic_DNA"/>
</dbReference>
<dbReference type="GO" id="GO:0003887">
    <property type="term" value="F:DNA-directed DNA polymerase activity"/>
    <property type="evidence" value="ECO:0007669"/>
    <property type="project" value="UniProtKB-KW"/>
</dbReference>
<accession>A0A699GHB1</accession>
<keyword evidence="11" id="KW-0234">DNA repair</keyword>
<dbReference type="InterPro" id="IPR047610">
    <property type="entry name" value="ImuA_translesion"/>
</dbReference>
<reference evidence="15" key="1">
    <citation type="journal article" date="2019" name="Sci. Rep.">
        <title>Draft genome of Tanacetum cinerariifolium, the natural source of mosquito coil.</title>
        <authorList>
            <person name="Yamashiro T."/>
            <person name="Shiraishi A."/>
            <person name="Satake H."/>
            <person name="Nakayama K."/>
        </authorList>
    </citation>
    <scope>NUCLEOTIDE SEQUENCE</scope>
</reference>
<evidence type="ECO:0000256" key="13">
    <source>
        <dbReference type="SAM" id="Coils"/>
    </source>
</evidence>
<comment type="catalytic activity">
    <reaction evidence="12">
        <text>DNA(n) + a 2'-deoxyribonucleoside 5'-triphosphate = DNA(n+1) + diphosphate</text>
        <dbReference type="Rhea" id="RHEA:22508"/>
        <dbReference type="Rhea" id="RHEA-COMP:17339"/>
        <dbReference type="Rhea" id="RHEA-COMP:17340"/>
        <dbReference type="ChEBI" id="CHEBI:33019"/>
        <dbReference type="ChEBI" id="CHEBI:61560"/>
        <dbReference type="ChEBI" id="CHEBI:173112"/>
        <dbReference type="EC" id="2.7.7.7"/>
    </reaction>
</comment>
<dbReference type="NCBIfam" id="NF004225">
    <property type="entry name" value="PRK05672.1"/>
    <property type="match status" value="1"/>
</dbReference>
<dbReference type="CDD" id="cd07434">
    <property type="entry name" value="PHP_PolIIIA_DnaE2"/>
    <property type="match status" value="1"/>
</dbReference>
<feature type="domain" description="SCAN box" evidence="14">
    <location>
        <begin position="1672"/>
        <end position="1728"/>
    </location>
</feature>
<evidence type="ECO:0000256" key="6">
    <source>
        <dbReference type="ARBA" id="ARBA00022679"/>
    </source>
</evidence>
<dbReference type="GO" id="GO:0006260">
    <property type="term" value="P:DNA replication"/>
    <property type="evidence" value="ECO:0007669"/>
    <property type="project" value="UniProtKB-KW"/>
</dbReference>
<keyword evidence="8" id="KW-0235">DNA replication</keyword>
<protein>
    <recommendedName>
        <fullName evidence="4">Error-prone DNA polymerase</fullName>
        <ecNumber evidence="3">2.7.7.7</ecNumber>
    </recommendedName>
</protein>
<evidence type="ECO:0000256" key="5">
    <source>
        <dbReference type="ARBA" id="ARBA00022490"/>
    </source>
</evidence>
<dbReference type="Pfam" id="PF08708">
    <property type="entry name" value="PriCT_1"/>
    <property type="match status" value="1"/>
</dbReference>
<dbReference type="Pfam" id="PF14579">
    <property type="entry name" value="HHH_6"/>
    <property type="match status" value="1"/>
</dbReference>
<keyword evidence="10" id="KW-0239">DNA-directed DNA polymerase</keyword>
<dbReference type="InterPro" id="IPR003309">
    <property type="entry name" value="SCAN_dom"/>
</dbReference>
<evidence type="ECO:0000256" key="2">
    <source>
        <dbReference type="ARBA" id="ARBA00007391"/>
    </source>
</evidence>
<dbReference type="Pfam" id="PF00817">
    <property type="entry name" value="IMS"/>
    <property type="match status" value="1"/>
</dbReference>
<keyword evidence="7" id="KW-0548">Nucleotidyltransferase</keyword>
<dbReference type="SUPFAM" id="SSF56672">
    <property type="entry name" value="DNA/RNA polymerases"/>
    <property type="match status" value="1"/>
</dbReference>
<keyword evidence="5" id="KW-0963">Cytoplasm</keyword>
<dbReference type="InterPro" id="IPR029460">
    <property type="entry name" value="DNAPol_HHH"/>
</dbReference>
<dbReference type="InterPro" id="IPR043502">
    <property type="entry name" value="DNA/RNA_pol_sf"/>
</dbReference>
<dbReference type="Gene3D" id="1.10.340.50">
    <property type="match status" value="1"/>
</dbReference>
<dbReference type="CDD" id="cd04485">
    <property type="entry name" value="DnaE_OBF"/>
    <property type="match status" value="1"/>
</dbReference>
<dbReference type="InterPro" id="IPR023073">
    <property type="entry name" value="DnaE2"/>
</dbReference>
<keyword evidence="13" id="KW-0175">Coiled coil</keyword>
<dbReference type="GO" id="GO:0006281">
    <property type="term" value="P:DNA repair"/>
    <property type="evidence" value="ECO:0007669"/>
    <property type="project" value="UniProtKB-KW"/>
</dbReference>
<evidence type="ECO:0000256" key="11">
    <source>
        <dbReference type="ARBA" id="ARBA00023204"/>
    </source>
</evidence>
<dbReference type="InterPro" id="IPR004805">
    <property type="entry name" value="DnaE2/DnaE/PolC"/>
</dbReference>
<dbReference type="HAMAP" id="MF_01902">
    <property type="entry name" value="DNApol_error_prone"/>
    <property type="match status" value="1"/>
</dbReference>
<evidence type="ECO:0000256" key="3">
    <source>
        <dbReference type="ARBA" id="ARBA00012417"/>
    </source>
</evidence>
<dbReference type="InterPro" id="IPR014820">
    <property type="entry name" value="PriCT_1"/>
</dbReference>
<dbReference type="InterPro" id="IPR011708">
    <property type="entry name" value="DNA_pol3_alpha_NTPase_dom"/>
</dbReference>
<dbReference type="Pfam" id="PF02811">
    <property type="entry name" value="PHP"/>
    <property type="match status" value="1"/>
</dbReference>
<evidence type="ECO:0000259" key="14">
    <source>
        <dbReference type="PROSITE" id="PS50804"/>
    </source>
</evidence>
<dbReference type="CDD" id="cd02042">
    <property type="entry name" value="ParAB_family"/>
    <property type="match status" value="1"/>
</dbReference>
<dbReference type="Gene3D" id="1.10.150.870">
    <property type="match status" value="1"/>
</dbReference>
<dbReference type="GO" id="GO:0005737">
    <property type="term" value="C:cytoplasm"/>
    <property type="evidence" value="ECO:0007669"/>
    <property type="project" value="UniProtKB-SubCell"/>
</dbReference>
<dbReference type="InterPro" id="IPR001126">
    <property type="entry name" value="UmuC"/>
</dbReference>
<evidence type="ECO:0000313" key="15">
    <source>
        <dbReference type="EMBL" id="GEU29194.1"/>
    </source>
</evidence>
<evidence type="ECO:0000256" key="4">
    <source>
        <dbReference type="ARBA" id="ARBA00017273"/>
    </source>
</evidence>
<dbReference type="Pfam" id="PF13614">
    <property type="entry name" value="AAA_31"/>
    <property type="match status" value="1"/>
</dbReference>
<dbReference type="SUPFAM" id="SSF109709">
    <property type="entry name" value="KorB DNA-binding domain-like"/>
    <property type="match status" value="1"/>
</dbReference>
<name>A0A699GHB1_TANCI</name>
<dbReference type="InterPro" id="IPR036086">
    <property type="entry name" value="ParB/Sulfiredoxin_sf"/>
</dbReference>
<dbReference type="InterPro" id="IPR004013">
    <property type="entry name" value="PHP_dom"/>
</dbReference>
<keyword evidence="6" id="KW-0808">Transferase</keyword>
<evidence type="ECO:0000256" key="7">
    <source>
        <dbReference type="ARBA" id="ARBA00022695"/>
    </source>
</evidence>
<proteinExistence type="inferred from homology"/>
<keyword evidence="9" id="KW-0227">DNA damage</keyword>
<dbReference type="InterPro" id="IPR040982">
    <property type="entry name" value="DNA_pol3_finger"/>
</dbReference>
<dbReference type="PANTHER" id="PTHR32294">
    <property type="entry name" value="DNA POLYMERASE III SUBUNIT ALPHA"/>
    <property type="match status" value="1"/>
</dbReference>
<dbReference type="GO" id="GO:0008408">
    <property type="term" value="F:3'-5' exonuclease activity"/>
    <property type="evidence" value="ECO:0007669"/>
    <property type="project" value="InterPro"/>
</dbReference>
<gene>
    <name evidence="15" type="ORF">Tci_001172</name>
</gene>
<sequence length="2795" mass="308721">MTAKRILPARNAVDIDGLIRIADRAEATLLQLRDDLLAPWPRKTSPMISGTRLAQMCNIERTKLNHLCSKGIIPPGELKGNGRSRMFTLAEARAIVQQIGPHKRRPAGTMGIVVCCGNFKGGVGKTTTTVAVAQGLSLMGHSVCLVDLDPQASTTTLMGYVPDAEVEESMTVMPVVYGDENDLTYAAQPSYWDGIDLIPSSPDLFGADYFLPNKQASDPDFQFWDVLNKAMQPLREKYDVIIIDTPPTLSYLALASFMASDGMIIPLPPETLDYASSTQFFRQFSELFNSMRDGKQIDKEFEFIKIVLSKVKSAVSMTDIVKTWIKQTYPELLGTAEIPETDLVKNAYAEFKTIYDLESYDGSARTYNRSSMSNKNDRPPRINKLAQRLLGQTANLEKNVSENPPAPIATQRNVTMPGQLGAFRIEAQKYQGKIDDLQRQLEDALAKQAAGGSDAESAELRERLAQVENERRAEVEALKAKIDEAAGNAGKPFDAPVDRIRKVPGRQRLLTEAEREALFSNLDNNKLVTPVTLRPLPDNWYELVSGHNRYDYYADRGRATIPAVLDLSDDEHADRDAFYANLLHNSLPDYAKYVGFKKLLADDPTLTIADVAKHAGVPRSTVANLMVFGELPATAVALLDAHQDKLGRSAAAELAALHAKGHTDGVMAAIEAIVGGTTSQTEGVAMATRSARPAVAPRAARRRRAVSSLERCVNAVAEPDVRYFEDGTALHRVLHEAPYLPRCSDNKTATRTRPREYAVRYPYMQINRPGFVSWLIFDLDHANSRVWEDAGLPAPNLIVRNRVSGSSHLYYAIPPVCTTEAARDKPIAFMKAVYAAYSVALRADPNFHSGPVAKTPGHPWWSTEELHNSVYELGALADYVDLAVATPWAKRVKVDDIAHSRHCLLFEHLRHYAYSIVNRERENGSYESFVRWLDVKANDLNRFREQGFAQDLPVSSLTATIRSIARWTWTHYTGSGRCRRGIMQLDPDLPLPTRQSLAAERTHTERQKSTADKIRAACRVLRQRGESLTQIAIGRLAGVTRQTVATYKTIVDQARQALKTVESEAATAAPRDVKFGAHQVPAVGVAGLQRTAIVVFEAESSETPQAGGVNVTDPLAISHVWRASELAVSRAVTNSSGHSSLDQELPGAGWPRSSLVELLVQQSGIGELQLLKPLLAKLSGKQRIALVQPPYLPHSLAFKIWGIDTSRLLWVRASSTGDALWTTEQILKNGSCGAVVFWQNHIRSESLRRLNLAAQGAETWFWLMRPMACASEASPASLRLGIRPAVGGVQVEVLKRRGPASDKTLFIPLPDMPTGRHPAHHENATAVNFVPAAVLVASAGAVDAGVRVGMRRGGVATIAPGAVMLDRDLEKEARALDAIAMAMLQFTPEVAFTADFSVLLDVGASLRLFGGPLSLCRRISDAVRRLGFTGRIGAAPTAEGSWLLAHAASGRHRPDRRCMKMWTLARRLDRLPCSLVPSASPFMTWFDGIGAVTLGDLRKLPRTGLLRRTSKQLLHSLDRAYGDVEEMQRWIAIPVQFSAHIETFDRIEHAEALMHGATTLILQLTGWLAARQLAVITFQLLMEHERGRAAVPPTSLEITLAEPAWKEPHLLRLLKERLAKTELTAPVIGLRLEVVQLEAMQPPIDQLFPEPGGSLADFTRLLELLSARLGPENVLAPVGSPDHRPELCNSWGPATTKMKPALEEDIVLDRPCFVLPKPIQLLMRDERPFYLSPLKLIRGPERLEAGWIRIMATALPSYAELQCVSHYTFLHGSSAPEQLVQRAAGLGYHALAIADECTVAGVVKAHLSAKEVGLKLLIGSQMVVTPEDGTPPFSLLILAMNKNGYGNLCELITVARRRANKGEYLVRPRDIAAPPPDLAALRGMPDCQLILLPRYGAAIDVIERQAAWLLQCAAGRVRIALSLHFRSLDQEHRDIVAAVGAQFDMPLVATGDVVMHVRSAKPLQDTMTAIRHGVPVAQCGYRLASNAEQHLRSRVRLGNLYPRAALDETVRVANLCTFSLDELRYEYPVEIVPEGMTPSGYLRQQAYLGAHWRYPEGVPANVQSLIERELDLIAEMAYESYFLTVYDIVRFARANKILCQGRGSAANSAVCYCLGVTEVDPSRGTLLFERFISKERNEPPDIDVDFEHQRREEVIQYIYQKYGRTRAALTAVVISYRPKSVLRDVGTALGVDLSIVDKVAKASHGWGGRAELAERMQRCGLDPESDVAHKWAFLAEHMMSFPRHMSQHPGGFVISHSKLSRLVPVENASMEDRTIVQWDKDDLDAVGLLKIDILALGMLSAMRRTLEMVSARRGERFELADIPKEDAKTYEMICRADTIGVFQIESRAQMSMLPRLKPRVFYDLVIEVAIIRPGPIQGGMIHPYLRRREGADAVTYPSPEMEAVLSRTLGIPIFQEQVMQIAMVAAGFTAGEADQLRRAMAAWKRKGGLEEFEEKLKSGMAARGYSADFANGIIGQIRGFAEYGFPESHAASFALLAYASSWMKCHEPAAFLAALLNSQPMGFYSPSQLVQDAVRHGVEVRGIDINISDWDAKLEPSNGEQPAVRLGLNLIRGMERDAAWRVEEARAVRPFKDLHDLGMRAALDAAQLKLLASANALAAISGNRRQAVWNAAGSVPDRGLLREAHIVEDELAITPATEGQELVADYRHMGLTLGRHPLALLRERLHAMRFMSAEVLNLYGDARLARGCGLVTVRQRPETAKGVVFLTLEDETGNVNVIVWPSLLEEQRREVMGARLLGVYGQWQCANNVRHLVAKRLVDLTHLLGELDTRSRNFQ</sequence>
<evidence type="ECO:0000256" key="9">
    <source>
        <dbReference type="ARBA" id="ARBA00022763"/>
    </source>
</evidence>
<dbReference type="NCBIfam" id="TIGR00594">
    <property type="entry name" value="polc"/>
    <property type="match status" value="1"/>
</dbReference>
<dbReference type="InterPro" id="IPR003141">
    <property type="entry name" value="Pol/His_phosphatase_N"/>
</dbReference>
<dbReference type="CDD" id="cd03468">
    <property type="entry name" value="PolY_like"/>
    <property type="match status" value="1"/>
</dbReference>
<dbReference type="SUPFAM" id="SSF52540">
    <property type="entry name" value="P-loop containing nucleoside triphosphate hydrolases"/>
    <property type="match status" value="2"/>
</dbReference>
<feature type="coiled-coil region" evidence="13">
    <location>
        <begin position="420"/>
        <end position="484"/>
    </location>
</feature>
<organism evidence="15">
    <name type="scientific">Tanacetum cinerariifolium</name>
    <name type="common">Dalmatian daisy</name>
    <name type="synonym">Chrysanthemum cinerariifolium</name>
    <dbReference type="NCBI Taxonomy" id="118510"/>
    <lineage>
        <taxon>Eukaryota</taxon>
        <taxon>Viridiplantae</taxon>
        <taxon>Streptophyta</taxon>
        <taxon>Embryophyta</taxon>
        <taxon>Tracheophyta</taxon>
        <taxon>Spermatophyta</taxon>
        <taxon>Magnoliopsida</taxon>
        <taxon>eudicotyledons</taxon>
        <taxon>Gunneridae</taxon>
        <taxon>Pentapetalae</taxon>
        <taxon>asterids</taxon>
        <taxon>campanulids</taxon>
        <taxon>Asterales</taxon>
        <taxon>Asteraceae</taxon>
        <taxon>Asteroideae</taxon>
        <taxon>Anthemideae</taxon>
        <taxon>Anthemidinae</taxon>
        <taxon>Tanacetum</taxon>
    </lineage>
</organism>
<dbReference type="Pfam" id="PF17657">
    <property type="entry name" value="DNA_pol3_finger"/>
    <property type="match status" value="1"/>
</dbReference>
<dbReference type="NCBIfam" id="NF033429">
    <property type="entry name" value="ImuA_translesion"/>
    <property type="match status" value="1"/>
</dbReference>
<dbReference type="SUPFAM" id="SSF110849">
    <property type="entry name" value="ParB/Sulfiredoxin"/>
    <property type="match status" value="1"/>
</dbReference>
<dbReference type="InterPro" id="IPR004365">
    <property type="entry name" value="NA-bd_OB_tRNA"/>
</dbReference>
<evidence type="ECO:0000256" key="8">
    <source>
        <dbReference type="ARBA" id="ARBA00022705"/>
    </source>
</evidence>
<dbReference type="GO" id="GO:0003676">
    <property type="term" value="F:nucleic acid binding"/>
    <property type="evidence" value="ECO:0007669"/>
    <property type="project" value="InterPro"/>
</dbReference>
<dbReference type="EC" id="2.7.7.7" evidence="3"/>
<dbReference type="InterPro" id="IPR027417">
    <property type="entry name" value="P-loop_NTPase"/>
</dbReference>
<dbReference type="InterPro" id="IPR016195">
    <property type="entry name" value="Pol/histidinol_Pase-like"/>
</dbReference>
<dbReference type="InterPro" id="IPR004322">
    <property type="entry name" value="Plasmid_replicase_bac"/>
</dbReference>
<evidence type="ECO:0000256" key="1">
    <source>
        <dbReference type="ARBA" id="ARBA00004496"/>
    </source>
</evidence>
<dbReference type="Pfam" id="PF07733">
    <property type="entry name" value="DNA_pol3_alpha"/>
    <property type="match status" value="1"/>
</dbReference>
<comment type="caution">
    <text evidence="15">The sequence shown here is derived from an EMBL/GenBank/DDBJ whole genome shotgun (WGS) entry which is preliminary data.</text>
</comment>
<evidence type="ECO:0000256" key="10">
    <source>
        <dbReference type="ARBA" id="ARBA00022932"/>
    </source>
</evidence>
<dbReference type="Pfam" id="PF03090">
    <property type="entry name" value="Replicase"/>
    <property type="match status" value="1"/>
</dbReference>
<dbReference type="SMART" id="SM00481">
    <property type="entry name" value="POLIIIAc"/>
    <property type="match status" value="1"/>
</dbReference>
<dbReference type="Pfam" id="PF01336">
    <property type="entry name" value="tRNA_anti-codon"/>
    <property type="match status" value="1"/>
</dbReference>
<dbReference type="Gene3D" id="3.20.20.140">
    <property type="entry name" value="Metal-dependent hydrolases"/>
    <property type="match status" value="1"/>
</dbReference>
<dbReference type="PANTHER" id="PTHR32294:SF4">
    <property type="entry name" value="ERROR-PRONE DNA POLYMERASE"/>
    <property type="match status" value="1"/>
</dbReference>
<dbReference type="PROSITE" id="PS50804">
    <property type="entry name" value="SCAN_BOX"/>
    <property type="match status" value="1"/>
</dbReference>
<comment type="similarity">
    <text evidence="2">Belongs to the DNA polymerase type-C family. DnaE2 subfamily.</text>
</comment>
<dbReference type="Gene3D" id="3.40.50.300">
    <property type="entry name" value="P-loop containing nucleotide triphosphate hydrolases"/>
    <property type="match status" value="2"/>
</dbReference>
<comment type="subcellular location">
    <subcellularLocation>
        <location evidence="1">Cytoplasm</location>
    </subcellularLocation>
</comment>